<evidence type="ECO:0000313" key="7">
    <source>
        <dbReference type="EMBL" id="GAH53855.1"/>
    </source>
</evidence>
<keyword evidence="5" id="KW-0413">Isomerase</keyword>
<dbReference type="PROSITE" id="PS52040">
    <property type="entry name" value="TOPO_IIA"/>
    <property type="match status" value="1"/>
</dbReference>
<dbReference type="InterPro" id="IPR002205">
    <property type="entry name" value="Topo_IIA_dom_A"/>
</dbReference>
<evidence type="ECO:0000256" key="3">
    <source>
        <dbReference type="ARBA" id="ARBA00023125"/>
    </source>
</evidence>
<dbReference type="Pfam" id="PF00521">
    <property type="entry name" value="DNA_topoisoIV"/>
    <property type="match status" value="1"/>
</dbReference>
<dbReference type="InterPro" id="IPR013758">
    <property type="entry name" value="Topo_IIA_A/C_ab"/>
</dbReference>
<evidence type="ECO:0000256" key="5">
    <source>
        <dbReference type="ARBA" id="ARBA00023235"/>
    </source>
</evidence>
<dbReference type="EMBL" id="BARU01015634">
    <property type="protein sequence ID" value="GAH53855.1"/>
    <property type="molecule type" value="Genomic_DNA"/>
</dbReference>
<comment type="caution">
    <text evidence="7">The sequence shown here is derived from an EMBL/GenBank/DDBJ whole genome shotgun (WGS) entry which is preliminary data.</text>
</comment>
<sequence length="88" mass="9571">MLPSRLPNVLLNGGMGIAVGMSTDIPPHNIREVVSACVRLLEEPNTSVEALCEHILGPDYPTDAEVISTPDELLKIYRTGNGMIRMRA</sequence>
<evidence type="ECO:0000256" key="1">
    <source>
        <dbReference type="ARBA" id="ARBA00022475"/>
    </source>
</evidence>
<dbReference type="SUPFAM" id="SSF56719">
    <property type="entry name" value="Type II DNA topoisomerase"/>
    <property type="match status" value="1"/>
</dbReference>
<evidence type="ECO:0000259" key="6">
    <source>
        <dbReference type="PROSITE" id="PS52040"/>
    </source>
</evidence>
<keyword evidence="3" id="KW-0238">DNA-binding</keyword>
<organism evidence="7">
    <name type="scientific">marine sediment metagenome</name>
    <dbReference type="NCBI Taxonomy" id="412755"/>
    <lineage>
        <taxon>unclassified sequences</taxon>
        <taxon>metagenomes</taxon>
        <taxon>ecological metagenomes</taxon>
    </lineage>
</organism>
<protein>
    <recommendedName>
        <fullName evidence="6">Topo IIA-type catalytic domain-containing protein</fullName>
    </recommendedName>
</protein>
<dbReference type="GO" id="GO:0005524">
    <property type="term" value="F:ATP binding"/>
    <property type="evidence" value="ECO:0007669"/>
    <property type="project" value="InterPro"/>
</dbReference>
<dbReference type="GO" id="GO:0003918">
    <property type="term" value="F:DNA topoisomerase type II (double strand cut, ATP-hydrolyzing) activity"/>
    <property type="evidence" value="ECO:0007669"/>
    <property type="project" value="InterPro"/>
</dbReference>
<accession>X1H9V8</accession>
<dbReference type="GO" id="GO:0003677">
    <property type="term" value="F:DNA binding"/>
    <property type="evidence" value="ECO:0007669"/>
    <property type="project" value="UniProtKB-KW"/>
</dbReference>
<dbReference type="PANTHER" id="PTHR43493:SF1">
    <property type="entry name" value="DNA TOPOISOMERASE 4 SUBUNIT A"/>
    <property type="match status" value="1"/>
</dbReference>
<keyword evidence="2" id="KW-0799">Topoisomerase</keyword>
<keyword evidence="4" id="KW-0472">Membrane</keyword>
<feature type="non-terminal residue" evidence="7">
    <location>
        <position position="88"/>
    </location>
</feature>
<dbReference type="AlphaFoldDB" id="X1H9V8"/>
<evidence type="ECO:0000256" key="4">
    <source>
        <dbReference type="ARBA" id="ARBA00023136"/>
    </source>
</evidence>
<keyword evidence="1" id="KW-1003">Cell membrane</keyword>
<dbReference type="InterPro" id="IPR013760">
    <property type="entry name" value="Topo_IIA-like_dom_sf"/>
</dbReference>
<dbReference type="GO" id="GO:0009330">
    <property type="term" value="C:DNA topoisomerase type II (double strand cut, ATP-hydrolyzing) complex"/>
    <property type="evidence" value="ECO:0007669"/>
    <property type="project" value="TreeGrafter"/>
</dbReference>
<name>X1H9V8_9ZZZZ</name>
<evidence type="ECO:0000256" key="2">
    <source>
        <dbReference type="ARBA" id="ARBA00023029"/>
    </source>
</evidence>
<reference evidence="7" key="1">
    <citation type="journal article" date="2014" name="Front. Microbiol.">
        <title>High frequency of phylogenetically diverse reductive dehalogenase-homologous genes in deep subseafloor sedimentary metagenomes.</title>
        <authorList>
            <person name="Kawai M."/>
            <person name="Futagami T."/>
            <person name="Toyoda A."/>
            <person name="Takaki Y."/>
            <person name="Nishi S."/>
            <person name="Hori S."/>
            <person name="Arai W."/>
            <person name="Tsubouchi T."/>
            <person name="Morono Y."/>
            <person name="Uchiyama I."/>
            <person name="Ito T."/>
            <person name="Fujiyama A."/>
            <person name="Inagaki F."/>
            <person name="Takami H."/>
        </authorList>
    </citation>
    <scope>NUCLEOTIDE SEQUENCE</scope>
    <source>
        <strain evidence="7">Expedition CK06-06</strain>
    </source>
</reference>
<dbReference type="InterPro" id="IPR050220">
    <property type="entry name" value="Type_II_DNA_Topoisomerases"/>
</dbReference>
<dbReference type="PANTHER" id="PTHR43493">
    <property type="entry name" value="DNA GYRASE/TOPOISOMERASE SUBUNIT A"/>
    <property type="match status" value="1"/>
</dbReference>
<proteinExistence type="predicted"/>
<dbReference type="GO" id="GO:0006265">
    <property type="term" value="P:DNA topological change"/>
    <property type="evidence" value="ECO:0007669"/>
    <property type="project" value="InterPro"/>
</dbReference>
<feature type="domain" description="Topo IIA-type catalytic" evidence="6">
    <location>
        <begin position="1"/>
        <end position="88"/>
    </location>
</feature>
<dbReference type="Gene3D" id="3.90.199.10">
    <property type="entry name" value="Topoisomerase II, domain 5"/>
    <property type="match status" value="1"/>
</dbReference>
<gene>
    <name evidence="7" type="ORF">S03H2_26730</name>
</gene>
<dbReference type="GO" id="GO:0007059">
    <property type="term" value="P:chromosome segregation"/>
    <property type="evidence" value="ECO:0007669"/>
    <property type="project" value="TreeGrafter"/>
</dbReference>
<dbReference type="GO" id="GO:0005737">
    <property type="term" value="C:cytoplasm"/>
    <property type="evidence" value="ECO:0007669"/>
    <property type="project" value="TreeGrafter"/>
</dbReference>